<protein>
    <recommendedName>
        <fullName evidence="3">F-box domain-containing protein</fullName>
    </recommendedName>
</protein>
<sequence length="725" mass="85309">MNHDHSYIRGQDYFHLTVNINKVHFVSTVLSISGRLFKVYIYIDYIEYEIIRMLMMLQLEHISNEIFLCIWDYLSSADVIYSFSNLNNRFNSLLSEFYGLYKQLDLRDCSLAACRFLSSVVPTMAEWHLNLTVLKMGSRGRCSEVNLFIDGLVKSCGYISKDTSRSLMAYKHIKPIFPQLVALHIYLPRLFDAYVIDTLLFVIAGGTKMRTFICDTCPTQVQHSKTFFHWLFQCSINLIRYTLQSSQTEDGFELSYEHTIVNNYIQHYSLVHLKIDILNLNTLYILMHYLPQLLHLDVNISSVIGRTNDINQNLITKLDYPKKLRVLILRHFQVAGPNCIYLEQLVDKYKNTLEEFSLFFVHFCDGEFDICFDGHRLATLCARLIHLQVLHFSIQLQFLVPPSRQILDGFIKAFRTSFWLDGPLGQMRVCVNYHRVVDYVQIFSLPYTFFDNPLSRATDLIDTLFNTDEKMQGMTNDLSVVFKSLWRGMKRIYMCFLEKEKIPISIFHALQCPSSQGKTLGIPVMKGILPNDIPSRIQLTHFTSLQLLWASDTTIDYDIQHIIGWIRLLPNIKILFVSTRELSYWITNGYDNQYLQAFLEHINRLYIDCSFIVNEHLNEELMNPLLSFIINKQRFPRLEYLRFVECKHTSSAWCDINKWIDYILTHMDKHQLKHLWFSFIDKGQQLTDMKTGDEIITNNNPPCIIDIHRFVSEDHISFWMERKFK</sequence>
<gene>
    <name evidence="1" type="ORF">XAT740_LOCUS19041</name>
</gene>
<evidence type="ECO:0008006" key="3">
    <source>
        <dbReference type="Google" id="ProtNLM"/>
    </source>
</evidence>
<keyword evidence="2" id="KW-1185">Reference proteome</keyword>
<reference evidence="1" key="1">
    <citation type="submission" date="2021-02" db="EMBL/GenBank/DDBJ databases">
        <authorList>
            <person name="Nowell W R."/>
        </authorList>
    </citation>
    <scope>NUCLEOTIDE SEQUENCE</scope>
</reference>
<evidence type="ECO:0000313" key="1">
    <source>
        <dbReference type="EMBL" id="CAF1114414.1"/>
    </source>
</evidence>
<proteinExistence type="predicted"/>
<name>A0A814Q3Z0_ADIRI</name>
<evidence type="ECO:0000313" key="2">
    <source>
        <dbReference type="Proteomes" id="UP000663828"/>
    </source>
</evidence>
<dbReference type="EMBL" id="CAJNOR010001287">
    <property type="protein sequence ID" value="CAF1114414.1"/>
    <property type="molecule type" value="Genomic_DNA"/>
</dbReference>
<dbReference type="AlphaFoldDB" id="A0A814Q3Z0"/>
<accession>A0A814Q3Z0</accession>
<organism evidence="1 2">
    <name type="scientific">Adineta ricciae</name>
    <name type="common">Rotifer</name>
    <dbReference type="NCBI Taxonomy" id="249248"/>
    <lineage>
        <taxon>Eukaryota</taxon>
        <taxon>Metazoa</taxon>
        <taxon>Spiralia</taxon>
        <taxon>Gnathifera</taxon>
        <taxon>Rotifera</taxon>
        <taxon>Eurotatoria</taxon>
        <taxon>Bdelloidea</taxon>
        <taxon>Adinetida</taxon>
        <taxon>Adinetidae</taxon>
        <taxon>Adineta</taxon>
    </lineage>
</organism>
<dbReference type="Proteomes" id="UP000663828">
    <property type="component" value="Unassembled WGS sequence"/>
</dbReference>
<comment type="caution">
    <text evidence="1">The sequence shown here is derived from an EMBL/GenBank/DDBJ whole genome shotgun (WGS) entry which is preliminary data.</text>
</comment>